<dbReference type="Proteomes" id="UP000807353">
    <property type="component" value="Unassembled WGS sequence"/>
</dbReference>
<evidence type="ECO:0000256" key="4">
    <source>
        <dbReference type="ARBA" id="ARBA00022989"/>
    </source>
</evidence>
<evidence type="ECO:0000313" key="9">
    <source>
        <dbReference type="Proteomes" id="UP000807353"/>
    </source>
</evidence>
<accession>A0A9P6CIR1</accession>
<dbReference type="EMBL" id="MU150275">
    <property type="protein sequence ID" value="KAF9462083.1"/>
    <property type="molecule type" value="Genomic_DNA"/>
</dbReference>
<evidence type="ECO:0000256" key="6">
    <source>
        <dbReference type="ARBA" id="ARBA00023136"/>
    </source>
</evidence>
<evidence type="ECO:0000256" key="7">
    <source>
        <dbReference type="SAM" id="Phobius"/>
    </source>
</evidence>
<organism evidence="8 9">
    <name type="scientific">Collybia nuda</name>
    <dbReference type="NCBI Taxonomy" id="64659"/>
    <lineage>
        <taxon>Eukaryota</taxon>
        <taxon>Fungi</taxon>
        <taxon>Dikarya</taxon>
        <taxon>Basidiomycota</taxon>
        <taxon>Agaricomycotina</taxon>
        <taxon>Agaricomycetes</taxon>
        <taxon>Agaricomycetidae</taxon>
        <taxon>Agaricales</taxon>
        <taxon>Tricholomatineae</taxon>
        <taxon>Clitocybaceae</taxon>
        <taxon>Collybia</taxon>
    </lineage>
</organism>
<feature type="non-terminal residue" evidence="8">
    <location>
        <position position="1"/>
    </location>
</feature>
<dbReference type="GO" id="GO:0140042">
    <property type="term" value="P:lipid droplet formation"/>
    <property type="evidence" value="ECO:0007669"/>
    <property type="project" value="UniProtKB-ARBA"/>
</dbReference>
<dbReference type="PANTHER" id="PTHR21212:SF0">
    <property type="entry name" value="SEIPIN"/>
    <property type="match status" value="1"/>
</dbReference>
<comment type="subcellular location">
    <subcellularLocation>
        <location evidence="1">Endoplasmic reticulum membrane</location>
        <topology evidence="1">Multi-pass membrane protein</topology>
    </subcellularLocation>
</comment>
<keyword evidence="3" id="KW-0256">Endoplasmic reticulum</keyword>
<name>A0A9P6CIR1_9AGAR</name>
<protein>
    <submittedName>
        <fullName evidence="8">Uncharacterized protein</fullName>
    </submittedName>
</protein>
<gene>
    <name evidence="8" type="ORF">BDZ94DRAFT_1131692</name>
</gene>
<evidence type="ECO:0000256" key="2">
    <source>
        <dbReference type="ARBA" id="ARBA00022692"/>
    </source>
</evidence>
<keyword evidence="2 7" id="KW-0812">Transmembrane</keyword>
<dbReference type="GO" id="GO:0005789">
    <property type="term" value="C:endoplasmic reticulum membrane"/>
    <property type="evidence" value="ECO:0007669"/>
    <property type="project" value="UniProtKB-SubCell"/>
</dbReference>
<keyword evidence="9" id="KW-1185">Reference proteome</keyword>
<dbReference type="Pfam" id="PF06775">
    <property type="entry name" value="Seipin"/>
    <property type="match status" value="1"/>
</dbReference>
<sequence>ILRPFAPQLIPIIFCFLLIPLSLLLSGTAGFLVWRNIAAGWETPIYLQFGDGIPPYALVPLPKLASQQPYDISLHLVLPATESNYALGNFMAKVTLSTPSNKTLISARRPAIAYPPLPSFFLRNPSTLTLDVPILSSYVPGSPRLLASVELGRQDSWMNLGSGEGREIRVVNASIKGLVVRHGIRGLVSRFPLTFAFLSATSFFAVTLSILGTCILPTMLRSK</sequence>
<evidence type="ECO:0000313" key="8">
    <source>
        <dbReference type="EMBL" id="KAF9462083.1"/>
    </source>
</evidence>
<dbReference type="CDD" id="cd23995">
    <property type="entry name" value="Seipin_BSCL2_like"/>
    <property type="match status" value="1"/>
</dbReference>
<keyword evidence="4 7" id="KW-1133">Transmembrane helix</keyword>
<evidence type="ECO:0000256" key="3">
    <source>
        <dbReference type="ARBA" id="ARBA00022824"/>
    </source>
</evidence>
<comment type="caution">
    <text evidence="8">The sequence shown here is derived from an EMBL/GenBank/DDBJ whole genome shotgun (WGS) entry which is preliminary data.</text>
</comment>
<keyword evidence="6 7" id="KW-0472">Membrane</keyword>
<dbReference type="InterPro" id="IPR009617">
    <property type="entry name" value="Seipin"/>
</dbReference>
<feature type="transmembrane region" description="Helical" evidence="7">
    <location>
        <begin position="12"/>
        <end position="34"/>
    </location>
</feature>
<dbReference type="OrthoDB" id="3990054at2759"/>
<dbReference type="AlphaFoldDB" id="A0A9P6CIR1"/>
<reference evidence="8" key="1">
    <citation type="submission" date="2020-11" db="EMBL/GenBank/DDBJ databases">
        <authorList>
            <consortium name="DOE Joint Genome Institute"/>
            <person name="Ahrendt S."/>
            <person name="Riley R."/>
            <person name="Andreopoulos W."/>
            <person name="Labutti K."/>
            <person name="Pangilinan J."/>
            <person name="Ruiz-Duenas F.J."/>
            <person name="Barrasa J.M."/>
            <person name="Sanchez-Garcia M."/>
            <person name="Camarero S."/>
            <person name="Miyauchi S."/>
            <person name="Serrano A."/>
            <person name="Linde D."/>
            <person name="Babiker R."/>
            <person name="Drula E."/>
            <person name="Ayuso-Fernandez I."/>
            <person name="Pacheco R."/>
            <person name="Padilla G."/>
            <person name="Ferreira P."/>
            <person name="Barriuso J."/>
            <person name="Kellner H."/>
            <person name="Castanera R."/>
            <person name="Alfaro M."/>
            <person name="Ramirez L."/>
            <person name="Pisabarro A.G."/>
            <person name="Kuo A."/>
            <person name="Tritt A."/>
            <person name="Lipzen A."/>
            <person name="He G."/>
            <person name="Yan M."/>
            <person name="Ng V."/>
            <person name="Cullen D."/>
            <person name="Martin F."/>
            <person name="Rosso M.-N."/>
            <person name="Henrissat B."/>
            <person name="Hibbett D."/>
            <person name="Martinez A.T."/>
            <person name="Grigoriev I.V."/>
        </authorList>
    </citation>
    <scope>NUCLEOTIDE SEQUENCE</scope>
    <source>
        <strain evidence="8">CBS 247.69</strain>
    </source>
</reference>
<dbReference type="GO" id="GO:0006629">
    <property type="term" value="P:lipid metabolic process"/>
    <property type="evidence" value="ECO:0007669"/>
    <property type="project" value="UniProtKB-KW"/>
</dbReference>
<dbReference type="PANTHER" id="PTHR21212">
    <property type="entry name" value="BERNARDINELLI-SEIP CONGENITAL LIPODYSTROPHY 2 HOMOLOG BSCL2 PROTEIN"/>
    <property type="match status" value="1"/>
</dbReference>
<feature type="non-terminal residue" evidence="8">
    <location>
        <position position="223"/>
    </location>
</feature>
<evidence type="ECO:0000256" key="5">
    <source>
        <dbReference type="ARBA" id="ARBA00023098"/>
    </source>
</evidence>
<feature type="transmembrane region" description="Helical" evidence="7">
    <location>
        <begin position="195"/>
        <end position="220"/>
    </location>
</feature>
<keyword evidence="5" id="KW-0443">Lipid metabolism</keyword>
<proteinExistence type="predicted"/>
<evidence type="ECO:0000256" key="1">
    <source>
        <dbReference type="ARBA" id="ARBA00004477"/>
    </source>
</evidence>